<dbReference type="OrthoDB" id="272512at2759"/>
<keyword evidence="4" id="KW-0444">Lipid biosynthesis</keyword>
<evidence type="ECO:0000256" key="12">
    <source>
        <dbReference type="ARBA" id="ARBA00023315"/>
    </source>
</evidence>
<feature type="compositionally biased region" description="Pro residues" evidence="13">
    <location>
        <begin position="9"/>
        <end position="20"/>
    </location>
</feature>
<dbReference type="PANTHER" id="PTHR23063">
    <property type="entry name" value="PHOSPHOLIPID ACYLTRANSFERASE"/>
    <property type="match status" value="1"/>
</dbReference>
<dbReference type="GO" id="GO:0005783">
    <property type="term" value="C:endoplasmic reticulum"/>
    <property type="evidence" value="ECO:0007669"/>
    <property type="project" value="TreeGrafter"/>
</dbReference>
<dbReference type="SUPFAM" id="SSF69593">
    <property type="entry name" value="Glycerol-3-phosphate (1)-acyltransferase"/>
    <property type="match status" value="1"/>
</dbReference>
<name>A0A830CPN2_9LAMI</name>
<evidence type="ECO:0000256" key="1">
    <source>
        <dbReference type="ARBA" id="ARBA00004370"/>
    </source>
</evidence>
<evidence type="ECO:0000256" key="2">
    <source>
        <dbReference type="ARBA" id="ARBA00005189"/>
    </source>
</evidence>
<proteinExistence type="inferred from homology"/>
<comment type="caution">
    <text evidence="16">The sequence shown here is derived from an EMBL/GenBank/DDBJ whole genome shotgun (WGS) entry which is preliminary data.</text>
</comment>
<dbReference type="AlphaFoldDB" id="A0A830CPN2"/>
<evidence type="ECO:0000256" key="3">
    <source>
        <dbReference type="ARBA" id="ARBA00008655"/>
    </source>
</evidence>
<dbReference type="GO" id="GO:0071618">
    <property type="term" value="F:lysophosphatidylethanolamine acyltransferase activity"/>
    <property type="evidence" value="ECO:0007669"/>
    <property type="project" value="TreeGrafter"/>
</dbReference>
<keyword evidence="8" id="KW-0443">Lipid metabolism</keyword>
<reference evidence="16" key="1">
    <citation type="submission" date="2020-07" db="EMBL/GenBank/DDBJ databases">
        <title>Ethylene signaling mediates host invasion by parasitic plants.</title>
        <authorList>
            <person name="Yoshida S."/>
        </authorList>
    </citation>
    <scope>NUCLEOTIDE SEQUENCE</scope>
    <source>
        <strain evidence="16">Okayama</strain>
    </source>
</reference>
<evidence type="ECO:0000256" key="7">
    <source>
        <dbReference type="ARBA" id="ARBA00022989"/>
    </source>
</evidence>
<comment type="pathway">
    <text evidence="2">Lipid metabolism.</text>
</comment>
<feature type="domain" description="Phospholipid/glycerol acyltransferase" evidence="15">
    <location>
        <begin position="178"/>
        <end position="293"/>
    </location>
</feature>
<keyword evidence="9 14" id="KW-0472">Membrane</keyword>
<evidence type="ECO:0000256" key="13">
    <source>
        <dbReference type="SAM" id="MobiDB-lite"/>
    </source>
</evidence>
<keyword evidence="12 16" id="KW-0012">Acyltransferase</keyword>
<keyword evidence="11" id="KW-1208">Phospholipid metabolism</keyword>
<organism evidence="16 17">
    <name type="scientific">Phtheirospermum japonicum</name>
    <dbReference type="NCBI Taxonomy" id="374723"/>
    <lineage>
        <taxon>Eukaryota</taxon>
        <taxon>Viridiplantae</taxon>
        <taxon>Streptophyta</taxon>
        <taxon>Embryophyta</taxon>
        <taxon>Tracheophyta</taxon>
        <taxon>Spermatophyta</taxon>
        <taxon>Magnoliopsida</taxon>
        <taxon>eudicotyledons</taxon>
        <taxon>Gunneridae</taxon>
        <taxon>Pentapetalae</taxon>
        <taxon>asterids</taxon>
        <taxon>lamiids</taxon>
        <taxon>Lamiales</taxon>
        <taxon>Orobanchaceae</taxon>
        <taxon>Orobanchaceae incertae sedis</taxon>
        <taxon>Phtheirospermum</taxon>
    </lineage>
</organism>
<comment type="subcellular location">
    <subcellularLocation>
        <location evidence="1">Membrane</location>
    </subcellularLocation>
</comment>
<dbReference type="CDD" id="cd07991">
    <property type="entry name" value="LPLAT_LPCAT1-like"/>
    <property type="match status" value="1"/>
</dbReference>
<evidence type="ECO:0000256" key="6">
    <source>
        <dbReference type="ARBA" id="ARBA00022692"/>
    </source>
</evidence>
<dbReference type="SMART" id="SM00563">
    <property type="entry name" value="PlsC"/>
    <property type="match status" value="1"/>
</dbReference>
<dbReference type="Proteomes" id="UP000653305">
    <property type="component" value="Unassembled WGS sequence"/>
</dbReference>
<dbReference type="InterPro" id="IPR045252">
    <property type="entry name" value="LPCAT1-like"/>
</dbReference>
<dbReference type="EMBL" id="BMAC01000667">
    <property type="protein sequence ID" value="GFQ01247.1"/>
    <property type="molecule type" value="Genomic_DNA"/>
</dbReference>
<comment type="similarity">
    <text evidence="3">Belongs to the 1-acyl-sn-glycerol-3-phosphate acyltransferase family.</text>
</comment>
<evidence type="ECO:0000256" key="11">
    <source>
        <dbReference type="ARBA" id="ARBA00023264"/>
    </source>
</evidence>
<dbReference type="GO" id="GO:0008654">
    <property type="term" value="P:phospholipid biosynthetic process"/>
    <property type="evidence" value="ECO:0007669"/>
    <property type="project" value="UniProtKB-KW"/>
</dbReference>
<evidence type="ECO:0000313" key="16">
    <source>
        <dbReference type="EMBL" id="GFQ01247.1"/>
    </source>
</evidence>
<feature type="transmembrane region" description="Helical" evidence="14">
    <location>
        <begin position="130"/>
        <end position="152"/>
    </location>
</feature>
<evidence type="ECO:0000313" key="17">
    <source>
        <dbReference type="Proteomes" id="UP000653305"/>
    </source>
</evidence>
<dbReference type="GO" id="GO:0016020">
    <property type="term" value="C:membrane"/>
    <property type="evidence" value="ECO:0007669"/>
    <property type="project" value="UniProtKB-SubCell"/>
</dbReference>
<keyword evidence="5 16" id="KW-0808">Transferase</keyword>
<evidence type="ECO:0000256" key="5">
    <source>
        <dbReference type="ARBA" id="ARBA00022679"/>
    </source>
</evidence>
<dbReference type="PANTHER" id="PTHR23063:SF54">
    <property type="entry name" value="LYSOPHOSPHOLIPID ACYLTRANSFERASE LPEAT1"/>
    <property type="match status" value="1"/>
</dbReference>
<gene>
    <name evidence="16" type="ORF">PHJA_002268600</name>
</gene>
<keyword evidence="6 14" id="KW-0812">Transmembrane</keyword>
<feature type="region of interest" description="Disordered" evidence="13">
    <location>
        <begin position="1"/>
        <end position="42"/>
    </location>
</feature>
<feature type="transmembrane region" description="Helical" evidence="14">
    <location>
        <begin position="73"/>
        <end position="100"/>
    </location>
</feature>
<evidence type="ECO:0000256" key="4">
    <source>
        <dbReference type="ARBA" id="ARBA00022516"/>
    </source>
</evidence>
<dbReference type="Pfam" id="PF01553">
    <property type="entry name" value="Acyltransferase"/>
    <property type="match status" value="1"/>
</dbReference>
<sequence>MESELKAQPPKPAVPQPEPDTSPLLKPEPETPQPQNPVQNLSTEDMEKKYAPFVRYDIYGPMGCGELPLVEKFLLAMALMFVVPMRLMVGTTVLVVYYLICRGCTAFLAPNREDEGEQEDYAHIGGWRRAVIVASGRFLSRVMLFVFGFYWISETSRDIEVDGQLSSEDQSEEMRRPGVIVSNHVSYIDILYHMSSSLPSFVAKSSVAKLPLVGLISKCLGCVYVQRDLKSSDFKGVSAVITERIREAHQNKSAPRILLFPEGTTTNGDYLLPFKTGAFLAKAPVLPVILRYPFQRFSPAWDSISGARHVILLLCQFVNYIEVMKLSVYHPSEQEKEDPKLYAENVRQLMAREGNLTVSHIGLAEKRVYLAALNGLLSER</sequence>
<keyword evidence="10" id="KW-0594">Phospholipid biosynthesis</keyword>
<dbReference type="InterPro" id="IPR002123">
    <property type="entry name" value="Plipid/glycerol_acylTrfase"/>
</dbReference>
<evidence type="ECO:0000259" key="15">
    <source>
        <dbReference type="SMART" id="SM00563"/>
    </source>
</evidence>
<evidence type="ECO:0000256" key="10">
    <source>
        <dbReference type="ARBA" id="ARBA00023209"/>
    </source>
</evidence>
<evidence type="ECO:0000256" key="9">
    <source>
        <dbReference type="ARBA" id="ARBA00023136"/>
    </source>
</evidence>
<evidence type="ECO:0000256" key="8">
    <source>
        <dbReference type="ARBA" id="ARBA00023098"/>
    </source>
</evidence>
<dbReference type="GO" id="GO:0008374">
    <property type="term" value="F:O-acyltransferase activity"/>
    <property type="evidence" value="ECO:0007669"/>
    <property type="project" value="InterPro"/>
</dbReference>
<keyword evidence="7 14" id="KW-1133">Transmembrane helix</keyword>
<accession>A0A830CPN2</accession>
<keyword evidence="17" id="KW-1185">Reference proteome</keyword>
<protein>
    <submittedName>
        <fullName evidence="16">Lysophospholipid acyltransferase lpeat1</fullName>
    </submittedName>
</protein>
<evidence type="ECO:0000256" key="14">
    <source>
        <dbReference type="SAM" id="Phobius"/>
    </source>
</evidence>